<dbReference type="EMBL" id="UGHR01000001">
    <property type="protein sequence ID" value="STQ90000.1"/>
    <property type="molecule type" value="Genomic_DNA"/>
</dbReference>
<evidence type="ECO:0000313" key="1">
    <source>
        <dbReference type="EMBL" id="STQ90000.1"/>
    </source>
</evidence>
<evidence type="ECO:0000313" key="2">
    <source>
        <dbReference type="EMBL" id="TCU84534.1"/>
    </source>
</evidence>
<keyword evidence="4" id="KW-1185">Reference proteome</keyword>
<dbReference type="AlphaFoldDB" id="A0A377Q5K5"/>
<dbReference type="EMBL" id="SMBT01000009">
    <property type="protein sequence ID" value="TCU84534.1"/>
    <property type="molecule type" value="Genomic_DNA"/>
</dbReference>
<protein>
    <submittedName>
        <fullName evidence="1">Uncharacterized protein</fullName>
    </submittedName>
</protein>
<dbReference type="RefSeq" id="WP_115226390.1">
    <property type="nucleotide sequence ID" value="NZ_CAWOLO010000009.1"/>
</dbReference>
<name>A0A377Q5K5_9NEIS</name>
<evidence type="ECO:0000313" key="3">
    <source>
        <dbReference type="Proteomes" id="UP000255108"/>
    </source>
</evidence>
<dbReference type="Proteomes" id="UP000295794">
    <property type="component" value="Unassembled WGS sequence"/>
</dbReference>
<organism evidence="1 3">
    <name type="scientific">Iodobacter fluviatilis</name>
    <dbReference type="NCBI Taxonomy" id="537"/>
    <lineage>
        <taxon>Bacteria</taxon>
        <taxon>Pseudomonadati</taxon>
        <taxon>Pseudomonadota</taxon>
        <taxon>Betaproteobacteria</taxon>
        <taxon>Neisseriales</taxon>
        <taxon>Chitinibacteraceae</taxon>
        <taxon>Iodobacter</taxon>
    </lineage>
</organism>
<gene>
    <name evidence="2" type="ORF">EV682_10959</name>
    <name evidence="1" type="ORF">NCTC11159_01058</name>
</gene>
<proteinExistence type="predicted"/>
<sequence length="186" mass="20333">MEFELSNLPSSDQYSEQEYFTLVAKAFIKAAPIPMPSSALAGVIKTFKDKHANKDTLYAFLQKMYVQVESMNDQLESLGSEPGEMLQLKMEDGTLRLEKSTAKLDLSSIRPIDGRHEEMNMTADLICETLQAQDNGLSPTLLTTAGLAGVQSFAKEAGLTKTAFIALLHSHAVILAEAEDGTKPLH</sequence>
<dbReference type="Proteomes" id="UP000255108">
    <property type="component" value="Unassembled WGS sequence"/>
</dbReference>
<evidence type="ECO:0000313" key="4">
    <source>
        <dbReference type="Proteomes" id="UP000295794"/>
    </source>
</evidence>
<accession>A0A377Q5K5</accession>
<reference evidence="1 3" key="1">
    <citation type="submission" date="2018-06" db="EMBL/GenBank/DDBJ databases">
        <authorList>
            <consortium name="Pathogen Informatics"/>
            <person name="Doyle S."/>
        </authorList>
    </citation>
    <scope>NUCLEOTIDE SEQUENCE [LARGE SCALE GENOMIC DNA]</scope>
    <source>
        <strain evidence="1 3">NCTC11159</strain>
    </source>
</reference>
<reference evidence="2 4" key="2">
    <citation type="submission" date="2019-03" db="EMBL/GenBank/DDBJ databases">
        <title>Genomic Encyclopedia of Type Strains, Phase IV (KMG-IV): sequencing the most valuable type-strain genomes for metagenomic binning, comparative biology and taxonomic classification.</title>
        <authorList>
            <person name="Goeker M."/>
        </authorList>
    </citation>
    <scope>NUCLEOTIDE SEQUENCE [LARGE SCALE GENOMIC DNA]</scope>
    <source>
        <strain evidence="2 4">DSM 3764</strain>
    </source>
</reference>